<dbReference type="InterPro" id="IPR014729">
    <property type="entry name" value="Rossmann-like_a/b/a_fold"/>
</dbReference>
<dbReference type="PANTHER" id="PTHR46268:SF6">
    <property type="entry name" value="UNIVERSAL STRESS PROTEIN UP12"/>
    <property type="match status" value="1"/>
</dbReference>
<comment type="caution">
    <text evidence="3">The sequence shown here is derived from an EMBL/GenBank/DDBJ whole genome shotgun (WGS) entry which is preliminary data.</text>
</comment>
<evidence type="ECO:0000256" key="1">
    <source>
        <dbReference type="ARBA" id="ARBA00008791"/>
    </source>
</evidence>
<dbReference type="Gene3D" id="3.40.50.620">
    <property type="entry name" value="HUPs"/>
    <property type="match status" value="2"/>
</dbReference>
<feature type="domain" description="UspA" evidence="2">
    <location>
        <begin position="152"/>
        <end position="287"/>
    </location>
</feature>
<name>A0A0W8F0M7_9ZZZZ</name>
<dbReference type="Pfam" id="PF00582">
    <property type="entry name" value="Usp"/>
    <property type="match status" value="2"/>
</dbReference>
<dbReference type="AlphaFoldDB" id="A0A0W8F0M7"/>
<dbReference type="InterPro" id="IPR006015">
    <property type="entry name" value="Universal_stress_UspA"/>
</dbReference>
<reference evidence="3" key="1">
    <citation type="journal article" date="2015" name="Proc. Natl. Acad. Sci. U.S.A.">
        <title>Networks of energetic and metabolic interactions define dynamics in microbial communities.</title>
        <authorList>
            <person name="Embree M."/>
            <person name="Liu J.K."/>
            <person name="Al-Bassam M.M."/>
            <person name="Zengler K."/>
        </authorList>
    </citation>
    <scope>NUCLEOTIDE SEQUENCE</scope>
</reference>
<gene>
    <name evidence="3" type="ORF">ASZ90_016009</name>
</gene>
<evidence type="ECO:0000259" key="2">
    <source>
        <dbReference type="Pfam" id="PF00582"/>
    </source>
</evidence>
<dbReference type="EMBL" id="LNQE01001667">
    <property type="protein sequence ID" value="KUG14361.1"/>
    <property type="molecule type" value="Genomic_DNA"/>
</dbReference>
<comment type="similarity">
    <text evidence="1">Belongs to the universal stress protein A family.</text>
</comment>
<dbReference type="SUPFAM" id="SSF52402">
    <property type="entry name" value="Adenine nucleotide alpha hydrolases-like"/>
    <property type="match status" value="2"/>
</dbReference>
<proteinExistence type="inferred from homology"/>
<sequence length="287" mass="31572">MRLESMLVPLEIHGAAGVMAPAVEEIARLGVERVDLLYVINIRETAGDSGVYAHDQQVLNEWKHRMEECGVTEVNVEVANGIPWIEILEQAEAAAPSIIVMGSHGKSLIPRMLLGSQTENVLHQAPVPVVILRISVLKEGDPDACMLNTGIFHRILYLTDFSVDAERCIPFIEWMAGAKPNQLVIMHVQDTRRLWTASQEQISEFNRKDAGRLADLKKRLEMTGIPQIITELVTGNAIDEILAVEDSFAPTIIVMGARGRTGTARPLLGGVTEAMVHKAKAHVLVVR</sequence>
<dbReference type="CDD" id="cd00293">
    <property type="entry name" value="USP-like"/>
    <property type="match status" value="2"/>
</dbReference>
<dbReference type="PRINTS" id="PR01438">
    <property type="entry name" value="UNVRSLSTRESS"/>
</dbReference>
<dbReference type="InterPro" id="IPR006016">
    <property type="entry name" value="UspA"/>
</dbReference>
<feature type="domain" description="UspA" evidence="2">
    <location>
        <begin position="22"/>
        <end position="133"/>
    </location>
</feature>
<evidence type="ECO:0000313" key="3">
    <source>
        <dbReference type="EMBL" id="KUG14361.1"/>
    </source>
</evidence>
<protein>
    <submittedName>
        <fullName evidence="3">Universal stress protein</fullName>
    </submittedName>
</protein>
<dbReference type="PANTHER" id="PTHR46268">
    <property type="entry name" value="STRESS RESPONSE PROTEIN NHAX"/>
    <property type="match status" value="1"/>
</dbReference>
<organism evidence="3">
    <name type="scientific">hydrocarbon metagenome</name>
    <dbReference type="NCBI Taxonomy" id="938273"/>
    <lineage>
        <taxon>unclassified sequences</taxon>
        <taxon>metagenomes</taxon>
        <taxon>ecological metagenomes</taxon>
    </lineage>
</organism>
<accession>A0A0W8F0M7</accession>